<name>A0A0G0PW72_9BACT</name>
<keyword evidence="2" id="KW-0378">Hydrolase</keyword>
<keyword evidence="2" id="KW-0540">Nuclease</keyword>
<dbReference type="Proteomes" id="UP000034137">
    <property type="component" value="Unassembled WGS sequence"/>
</dbReference>
<reference evidence="2 3" key="1">
    <citation type="journal article" date="2015" name="Nature">
        <title>rRNA introns, odd ribosomes, and small enigmatic genomes across a large radiation of phyla.</title>
        <authorList>
            <person name="Brown C.T."/>
            <person name="Hug L.A."/>
            <person name="Thomas B.C."/>
            <person name="Sharon I."/>
            <person name="Castelle C.J."/>
            <person name="Singh A."/>
            <person name="Wilkins M.J."/>
            <person name="Williams K.H."/>
            <person name="Banfield J.F."/>
        </authorList>
    </citation>
    <scope>NUCLEOTIDE SEQUENCE [LARGE SCALE GENOMIC DNA]</scope>
</reference>
<protein>
    <submittedName>
        <fullName evidence="2">Single-stranded-DNA-specific exonuclease RecJ</fullName>
    </submittedName>
</protein>
<dbReference type="PANTHER" id="PTHR30255:SF2">
    <property type="entry name" value="SINGLE-STRANDED-DNA-SPECIFIC EXONUCLEASE RECJ"/>
    <property type="match status" value="1"/>
</dbReference>
<dbReference type="PATRIC" id="fig|1618642.3.peg.744"/>
<feature type="domain" description="DDH" evidence="1">
    <location>
        <begin position="78"/>
        <end position="229"/>
    </location>
</feature>
<dbReference type="InterPro" id="IPR038763">
    <property type="entry name" value="DHH_sf"/>
</dbReference>
<gene>
    <name evidence="2" type="ORF">UT64_C0041G0002</name>
</gene>
<dbReference type="EMBL" id="LBXO01000041">
    <property type="protein sequence ID" value="KKR32138.1"/>
    <property type="molecule type" value="Genomic_DNA"/>
</dbReference>
<keyword evidence="2" id="KW-0269">Exonuclease</keyword>
<comment type="caution">
    <text evidence="2">The sequence shown here is derived from an EMBL/GenBank/DDBJ whole genome shotgun (WGS) entry which is preliminary data.</text>
</comment>
<dbReference type="InterPro" id="IPR001667">
    <property type="entry name" value="DDH_dom"/>
</dbReference>
<dbReference type="GO" id="GO:0004527">
    <property type="term" value="F:exonuclease activity"/>
    <property type="evidence" value="ECO:0007669"/>
    <property type="project" value="UniProtKB-KW"/>
</dbReference>
<evidence type="ECO:0000313" key="3">
    <source>
        <dbReference type="Proteomes" id="UP000034137"/>
    </source>
</evidence>
<evidence type="ECO:0000313" key="2">
    <source>
        <dbReference type="EMBL" id="KKR32138.1"/>
    </source>
</evidence>
<dbReference type="Gene3D" id="3.90.1640.30">
    <property type="match status" value="1"/>
</dbReference>
<organism evidence="2 3">
    <name type="scientific">Candidatus Falkowbacteria bacterium GW2011_GWF2_39_8</name>
    <dbReference type="NCBI Taxonomy" id="1618642"/>
    <lineage>
        <taxon>Bacteria</taxon>
        <taxon>Candidatus Falkowiibacteriota</taxon>
    </lineage>
</organism>
<dbReference type="InterPro" id="IPR051673">
    <property type="entry name" value="SSDNA_exonuclease_RecJ"/>
</dbReference>
<evidence type="ECO:0000259" key="1">
    <source>
        <dbReference type="Pfam" id="PF01368"/>
    </source>
</evidence>
<sequence length="234" mass="26239">MAKKWQIMPRISTDFKKQFPLHNETVLQLLKNRGLIEPQEIEAFLDADYEKYSHDPFLFTDMEKAVALIISHIKAGNKMVVYGDYDADGVTSSAILWSVLTSLHAKAEVYIPNRVTEGYGLNIPAIDEIINSGVKLIITVDNGIRNKKEVEYIKKANVDVIITDHHVGPPNKSELPDTLIINPVLADEKYPFKYLAGVGVASKLALAIIMRSTLEAQNKTKLENKYLTWSQSGL</sequence>
<dbReference type="PANTHER" id="PTHR30255">
    <property type="entry name" value="SINGLE-STRANDED-DNA-SPECIFIC EXONUCLEASE RECJ"/>
    <property type="match status" value="1"/>
</dbReference>
<accession>A0A0G0PW72</accession>
<proteinExistence type="predicted"/>
<dbReference type="Pfam" id="PF01368">
    <property type="entry name" value="DHH"/>
    <property type="match status" value="1"/>
</dbReference>
<dbReference type="SUPFAM" id="SSF64182">
    <property type="entry name" value="DHH phosphoesterases"/>
    <property type="match status" value="1"/>
</dbReference>
<dbReference type="AlphaFoldDB" id="A0A0G0PW72"/>